<keyword evidence="6 16" id="KW-0132">Cell division</keyword>
<dbReference type="PATRIC" id="fig|671143.5.peg.2020"/>
<keyword evidence="12 16" id="KW-0560">Oxidoreductase</keyword>
<dbReference type="InterPro" id="IPR016169">
    <property type="entry name" value="FAD-bd_PCMH_sub2"/>
</dbReference>
<proteinExistence type="inferred from homology"/>
<dbReference type="Gene3D" id="3.30.43.10">
    <property type="entry name" value="Uridine Diphospho-n-acetylenolpyruvylglucosamine Reductase, domain 2"/>
    <property type="match status" value="1"/>
</dbReference>
<dbReference type="EMBL" id="FP565575">
    <property type="protein sequence ID" value="CBE69345.1"/>
    <property type="molecule type" value="Genomic_DNA"/>
</dbReference>
<dbReference type="UniPathway" id="UPA00219"/>
<dbReference type="GO" id="GO:0008360">
    <property type="term" value="P:regulation of cell shape"/>
    <property type="evidence" value="ECO:0007669"/>
    <property type="project" value="UniProtKB-KW"/>
</dbReference>
<dbReference type="InterPro" id="IPR016166">
    <property type="entry name" value="FAD-bd_PCMH"/>
</dbReference>
<dbReference type="InterPro" id="IPR006094">
    <property type="entry name" value="Oxid_FAD_bind_N"/>
</dbReference>
<evidence type="ECO:0000256" key="3">
    <source>
        <dbReference type="ARBA" id="ARBA00004496"/>
    </source>
</evidence>
<dbReference type="HAMAP" id="MF_00037">
    <property type="entry name" value="MurB"/>
    <property type="match status" value="1"/>
</dbReference>
<feature type="active site" evidence="16">
    <location>
        <position position="179"/>
    </location>
</feature>
<evidence type="ECO:0000256" key="7">
    <source>
        <dbReference type="ARBA" id="ARBA00022630"/>
    </source>
</evidence>
<sequence>MPMIETLSLQERLQGLIKGRVLTEEPLASHTYFRIGGPAEVMVYPAGLEDVKALLKVAREETIPVLILGSGSNMLVLDGGVKGLVMNLSQTFLELEVSGEQMRCGAGVRTSRLLALSATRSLTGLEGLTGVPGTVGGAIKGNAGTSLGAIADHLDWIRLVDCSGEERYLARAEIDAGYRRCILPTGSVIVEVCFTLRRAEAEEIRRTISTLLVRRNLTQPVEVRSAGCIFKNPPGDFAGRLVEQAGLKGLRRGGAQISEKHGNFIVNLGGATAAEVLWLIERARAEVMVKTGVALELEIQVVGSPIAS</sequence>
<dbReference type="InterPro" id="IPR036635">
    <property type="entry name" value="MurB_C_sf"/>
</dbReference>
<keyword evidence="10 16" id="KW-0133">Cell shape</keyword>
<dbReference type="InterPro" id="IPR036318">
    <property type="entry name" value="FAD-bd_PCMH-like_sf"/>
</dbReference>
<comment type="subcellular location">
    <subcellularLocation>
        <location evidence="3 16">Cytoplasm</location>
    </subcellularLocation>
</comment>
<dbReference type="eggNOG" id="COG0812">
    <property type="taxonomic scope" value="Bacteria"/>
</dbReference>
<dbReference type="Proteomes" id="UP000006898">
    <property type="component" value="Chromosome"/>
</dbReference>
<keyword evidence="8 16" id="KW-0274">FAD</keyword>
<dbReference type="GO" id="GO:0008762">
    <property type="term" value="F:UDP-N-acetylmuramate dehydrogenase activity"/>
    <property type="evidence" value="ECO:0007669"/>
    <property type="project" value="UniProtKB-UniRule"/>
</dbReference>
<evidence type="ECO:0000313" key="18">
    <source>
        <dbReference type="EMBL" id="CBE69345.1"/>
    </source>
</evidence>
<keyword evidence="11 16" id="KW-0573">Peptidoglycan synthesis</keyword>
<dbReference type="HOGENOM" id="CLU_035304_1_1_0"/>
<dbReference type="NCBIfam" id="NF010480">
    <property type="entry name" value="PRK13905.1"/>
    <property type="match status" value="1"/>
</dbReference>
<dbReference type="SUPFAM" id="SSF56194">
    <property type="entry name" value="Uridine diphospho-N-Acetylenolpyruvylglucosamine reductase, MurB, C-terminal domain"/>
    <property type="match status" value="1"/>
</dbReference>
<evidence type="ECO:0000256" key="5">
    <source>
        <dbReference type="ARBA" id="ARBA00022490"/>
    </source>
</evidence>
<comment type="pathway">
    <text evidence="4 16">Cell wall biogenesis; peptidoglycan biosynthesis.</text>
</comment>
<feature type="domain" description="FAD-binding PCMH-type" evidence="17">
    <location>
        <begin position="34"/>
        <end position="199"/>
    </location>
</feature>
<evidence type="ECO:0000256" key="14">
    <source>
        <dbReference type="ARBA" id="ARBA00023316"/>
    </source>
</evidence>
<evidence type="ECO:0000256" key="16">
    <source>
        <dbReference type="HAMAP-Rule" id="MF_00037"/>
    </source>
</evidence>
<dbReference type="STRING" id="671143.DAMO_2295"/>
<dbReference type="NCBIfam" id="TIGR00179">
    <property type="entry name" value="murB"/>
    <property type="match status" value="1"/>
</dbReference>
<evidence type="ECO:0000256" key="1">
    <source>
        <dbReference type="ARBA" id="ARBA00001974"/>
    </source>
</evidence>
<dbReference type="PANTHER" id="PTHR21071:SF4">
    <property type="entry name" value="UDP-N-ACETYLENOLPYRUVOYLGLUCOSAMINE REDUCTASE"/>
    <property type="match status" value="1"/>
</dbReference>
<dbReference type="Gene3D" id="3.30.465.10">
    <property type="match status" value="1"/>
</dbReference>
<keyword evidence="7 16" id="KW-0285">Flavoprotein</keyword>
<dbReference type="GO" id="GO:0005829">
    <property type="term" value="C:cytosol"/>
    <property type="evidence" value="ECO:0007669"/>
    <property type="project" value="TreeGrafter"/>
</dbReference>
<protein>
    <recommendedName>
        <fullName evidence="16">UDP-N-acetylenolpyruvoylglucosamine reductase</fullName>
        <ecNumber evidence="16">1.3.1.98</ecNumber>
    </recommendedName>
    <alternativeName>
        <fullName evidence="16">UDP-N-acetylmuramate dehydrogenase</fullName>
    </alternativeName>
</protein>
<gene>
    <name evidence="16 18" type="primary">murB</name>
    <name evidence="18" type="ORF">DAMO_2295</name>
</gene>
<evidence type="ECO:0000256" key="11">
    <source>
        <dbReference type="ARBA" id="ARBA00022984"/>
    </source>
</evidence>
<evidence type="ECO:0000256" key="4">
    <source>
        <dbReference type="ARBA" id="ARBA00004752"/>
    </source>
</evidence>
<evidence type="ECO:0000256" key="6">
    <source>
        <dbReference type="ARBA" id="ARBA00022618"/>
    </source>
</evidence>
<dbReference type="Pfam" id="PF02873">
    <property type="entry name" value="MurB_C"/>
    <property type="match status" value="1"/>
</dbReference>
<evidence type="ECO:0000256" key="12">
    <source>
        <dbReference type="ARBA" id="ARBA00023002"/>
    </source>
</evidence>
<dbReference type="InterPro" id="IPR011601">
    <property type="entry name" value="MurB_C"/>
</dbReference>
<evidence type="ECO:0000256" key="15">
    <source>
        <dbReference type="ARBA" id="ARBA00048914"/>
    </source>
</evidence>
<evidence type="ECO:0000259" key="17">
    <source>
        <dbReference type="PROSITE" id="PS51387"/>
    </source>
</evidence>
<dbReference type="AlphaFoldDB" id="D5MI52"/>
<organism evidence="18 19">
    <name type="scientific">Methylomirabilis oxygeniifera</name>
    <dbReference type="NCBI Taxonomy" id="671143"/>
    <lineage>
        <taxon>Bacteria</taxon>
        <taxon>Candidatus Methylomirabilota</taxon>
        <taxon>Candidatus Methylomirabilia</taxon>
        <taxon>Candidatus Methylomirabilales</taxon>
        <taxon>Candidatus Methylomirabilaceae</taxon>
        <taxon>Candidatus Methylomirabilis</taxon>
    </lineage>
</organism>
<dbReference type="SUPFAM" id="SSF56176">
    <property type="entry name" value="FAD-binding/transporter-associated domain-like"/>
    <property type="match status" value="1"/>
</dbReference>
<keyword evidence="5 16" id="KW-0963">Cytoplasm</keyword>
<evidence type="ECO:0000256" key="2">
    <source>
        <dbReference type="ARBA" id="ARBA00003921"/>
    </source>
</evidence>
<dbReference type="InterPro" id="IPR003170">
    <property type="entry name" value="MurB"/>
</dbReference>
<evidence type="ECO:0000256" key="9">
    <source>
        <dbReference type="ARBA" id="ARBA00022857"/>
    </source>
</evidence>
<dbReference type="Gene3D" id="3.90.78.10">
    <property type="entry name" value="UDP-N-acetylenolpyruvoylglucosamine reductase, C-terminal domain"/>
    <property type="match status" value="1"/>
</dbReference>
<keyword evidence="14 16" id="KW-0961">Cell wall biogenesis/degradation</keyword>
<evidence type="ECO:0000313" key="19">
    <source>
        <dbReference type="Proteomes" id="UP000006898"/>
    </source>
</evidence>
<dbReference type="KEGG" id="mox:DAMO_2295"/>
<reference evidence="18 19" key="1">
    <citation type="journal article" date="2010" name="Nature">
        <title>Nitrite-driven anaerobic methane oxidation by oxygenic bacteria.</title>
        <authorList>
            <person name="Ettwig K.F."/>
            <person name="Butler M.K."/>
            <person name="Le Paslier D."/>
            <person name="Pelletier E."/>
            <person name="Mangenot S."/>
            <person name="Kuypers M.M.M."/>
            <person name="Schreiber F."/>
            <person name="Dutilh B.E."/>
            <person name="Zedelius J."/>
            <person name="de Beer D."/>
            <person name="Gloerich J."/>
            <person name="Wessels H.J.C.T."/>
            <person name="van Allen T."/>
            <person name="Luesken F."/>
            <person name="Wu M."/>
            <person name="van de Pas-Schoonen K.T."/>
            <person name="Op den Camp H.J.M."/>
            <person name="Janssen-Megens E.M."/>
            <person name="Francoijs K-J."/>
            <person name="Stunnenberg H."/>
            <person name="Weissenbach J."/>
            <person name="Jetten M.S.M."/>
            <person name="Strous M."/>
        </authorList>
    </citation>
    <scope>NUCLEOTIDE SEQUENCE [LARGE SCALE GENOMIC DNA]</scope>
</reference>
<dbReference type="GO" id="GO:0071949">
    <property type="term" value="F:FAD binding"/>
    <property type="evidence" value="ECO:0007669"/>
    <property type="project" value="InterPro"/>
</dbReference>
<evidence type="ECO:0000256" key="8">
    <source>
        <dbReference type="ARBA" id="ARBA00022827"/>
    </source>
</evidence>
<dbReference type="GO" id="GO:0071555">
    <property type="term" value="P:cell wall organization"/>
    <property type="evidence" value="ECO:0007669"/>
    <property type="project" value="UniProtKB-KW"/>
</dbReference>
<name>D5MI52_METO1</name>
<dbReference type="InterPro" id="IPR016167">
    <property type="entry name" value="FAD-bd_PCMH_sub1"/>
</dbReference>
<comment type="catalytic activity">
    <reaction evidence="15 16">
        <text>UDP-N-acetyl-alpha-D-muramate + NADP(+) = UDP-N-acetyl-3-O-(1-carboxyvinyl)-alpha-D-glucosamine + NADPH + H(+)</text>
        <dbReference type="Rhea" id="RHEA:12248"/>
        <dbReference type="ChEBI" id="CHEBI:15378"/>
        <dbReference type="ChEBI" id="CHEBI:57783"/>
        <dbReference type="ChEBI" id="CHEBI:58349"/>
        <dbReference type="ChEBI" id="CHEBI:68483"/>
        <dbReference type="ChEBI" id="CHEBI:70757"/>
        <dbReference type="EC" id="1.3.1.98"/>
    </reaction>
</comment>
<feature type="active site" description="Proton donor" evidence="16">
    <location>
        <position position="228"/>
    </location>
</feature>
<keyword evidence="13 16" id="KW-0131">Cell cycle</keyword>
<comment type="similarity">
    <text evidence="16">Belongs to the MurB family.</text>
</comment>
<comment type="function">
    <text evidence="2 16">Cell wall formation.</text>
</comment>
<evidence type="ECO:0000256" key="10">
    <source>
        <dbReference type="ARBA" id="ARBA00022960"/>
    </source>
</evidence>
<keyword evidence="9 16" id="KW-0521">NADP</keyword>
<evidence type="ECO:0000256" key="13">
    <source>
        <dbReference type="ARBA" id="ARBA00023306"/>
    </source>
</evidence>
<dbReference type="GO" id="GO:0009252">
    <property type="term" value="P:peptidoglycan biosynthetic process"/>
    <property type="evidence" value="ECO:0007669"/>
    <property type="project" value="UniProtKB-UniRule"/>
</dbReference>
<dbReference type="PANTHER" id="PTHR21071">
    <property type="entry name" value="UDP-N-ACETYLENOLPYRUVOYLGLUCOSAMINE REDUCTASE"/>
    <property type="match status" value="1"/>
</dbReference>
<dbReference type="PROSITE" id="PS51387">
    <property type="entry name" value="FAD_PCMH"/>
    <property type="match status" value="1"/>
</dbReference>
<feature type="active site" evidence="16">
    <location>
        <position position="298"/>
    </location>
</feature>
<dbReference type="Pfam" id="PF01565">
    <property type="entry name" value="FAD_binding_4"/>
    <property type="match status" value="1"/>
</dbReference>
<dbReference type="EC" id="1.3.1.98" evidence="16"/>
<dbReference type="GO" id="GO:0051301">
    <property type="term" value="P:cell division"/>
    <property type="evidence" value="ECO:0007669"/>
    <property type="project" value="UniProtKB-KW"/>
</dbReference>
<accession>D5MI52</accession>
<comment type="cofactor">
    <cofactor evidence="1 16">
        <name>FAD</name>
        <dbReference type="ChEBI" id="CHEBI:57692"/>
    </cofactor>
</comment>